<dbReference type="PANTHER" id="PTHR43741:SF4">
    <property type="entry name" value="FMN-DEPENDENT NADH:QUINONE OXIDOREDUCTASE"/>
    <property type="match status" value="1"/>
</dbReference>
<reference evidence="9" key="1">
    <citation type="submission" date="2019-12" db="EMBL/GenBank/DDBJ databases">
        <title>Complete genome of Terracaulis silvestris 0127_4.</title>
        <authorList>
            <person name="Vieira S."/>
            <person name="Riedel T."/>
            <person name="Sproer C."/>
            <person name="Pascual J."/>
            <person name="Boedeker C."/>
            <person name="Overmann J."/>
        </authorList>
    </citation>
    <scope>NUCLEOTIDE SEQUENCE [LARGE SCALE GENOMIC DNA]</scope>
    <source>
        <strain evidence="9">0127_4</strain>
    </source>
</reference>
<comment type="function">
    <text evidence="6">Quinone reductase that provides resistance to thiol-specific stress caused by electrophilic quinones.</text>
</comment>
<dbReference type="Pfam" id="PF02525">
    <property type="entry name" value="Flavodoxin_2"/>
    <property type="match status" value="1"/>
</dbReference>
<organism evidence="8 9">
    <name type="scientific">Terricaulis silvestris</name>
    <dbReference type="NCBI Taxonomy" id="2686094"/>
    <lineage>
        <taxon>Bacteria</taxon>
        <taxon>Pseudomonadati</taxon>
        <taxon>Pseudomonadota</taxon>
        <taxon>Alphaproteobacteria</taxon>
        <taxon>Caulobacterales</taxon>
        <taxon>Caulobacteraceae</taxon>
        <taxon>Terricaulis</taxon>
    </lineage>
</organism>
<proteinExistence type="inferred from homology"/>
<comment type="cofactor">
    <cofactor evidence="6">
        <name>FMN</name>
        <dbReference type="ChEBI" id="CHEBI:58210"/>
    </cofactor>
    <text evidence="6">Binds 1 FMN per subunit.</text>
</comment>
<feature type="binding site" evidence="6">
    <location>
        <begin position="15"/>
        <end position="17"/>
    </location>
    <ligand>
        <name>FMN</name>
        <dbReference type="ChEBI" id="CHEBI:58210"/>
    </ligand>
</feature>
<keyword evidence="1 6" id="KW-0285">Flavoprotein</keyword>
<keyword evidence="9" id="KW-1185">Reference proteome</keyword>
<accession>A0A6I6ML86</accession>
<dbReference type="InterPro" id="IPR003680">
    <property type="entry name" value="Flavodoxin_fold"/>
</dbReference>
<dbReference type="GO" id="GO:0016652">
    <property type="term" value="F:oxidoreductase activity, acting on NAD(P)H as acceptor"/>
    <property type="evidence" value="ECO:0007669"/>
    <property type="project" value="UniProtKB-UniRule"/>
</dbReference>
<evidence type="ECO:0000313" key="9">
    <source>
        <dbReference type="Proteomes" id="UP000431269"/>
    </source>
</evidence>
<comment type="function">
    <text evidence="6">Also exhibits azoreductase activity. Catalyzes the reductive cleavage of the azo bond in aromatic azo compounds to the corresponding amines.</text>
</comment>
<dbReference type="GO" id="GO:0010181">
    <property type="term" value="F:FMN binding"/>
    <property type="evidence" value="ECO:0007669"/>
    <property type="project" value="UniProtKB-UniRule"/>
</dbReference>
<evidence type="ECO:0000259" key="7">
    <source>
        <dbReference type="Pfam" id="PF02525"/>
    </source>
</evidence>
<dbReference type="Proteomes" id="UP000431269">
    <property type="component" value="Chromosome"/>
</dbReference>
<dbReference type="EC" id="1.6.5.-" evidence="6"/>
<dbReference type="SUPFAM" id="SSF52218">
    <property type="entry name" value="Flavoproteins"/>
    <property type="match status" value="1"/>
</dbReference>
<comment type="subunit">
    <text evidence="6">Homodimer.</text>
</comment>
<evidence type="ECO:0000256" key="2">
    <source>
        <dbReference type="ARBA" id="ARBA00022643"/>
    </source>
</evidence>
<comment type="catalytic activity">
    <reaction evidence="6">
        <text>2 a quinone + NADH + H(+) = 2 a 1,4-benzosemiquinone + NAD(+)</text>
        <dbReference type="Rhea" id="RHEA:65952"/>
        <dbReference type="ChEBI" id="CHEBI:15378"/>
        <dbReference type="ChEBI" id="CHEBI:57540"/>
        <dbReference type="ChEBI" id="CHEBI:57945"/>
        <dbReference type="ChEBI" id="CHEBI:132124"/>
        <dbReference type="ChEBI" id="CHEBI:134225"/>
    </reaction>
</comment>
<dbReference type="InterPro" id="IPR023048">
    <property type="entry name" value="NADH:quinone_OxRdtase_FMN_depd"/>
</dbReference>
<keyword evidence="3 6" id="KW-0560">Oxidoreductase</keyword>
<feature type="binding site" evidence="6">
    <location>
        <begin position="139"/>
        <end position="142"/>
    </location>
    <ligand>
        <name>FMN</name>
        <dbReference type="ChEBI" id="CHEBI:58210"/>
    </ligand>
</feature>
<protein>
    <recommendedName>
        <fullName evidence="6">FMN dependent NADH:quinone oxidoreductase</fullName>
        <ecNumber evidence="6">1.6.5.-</ecNumber>
    </recommendedName>
    <alternativeName>
        <fullName evidence="6">Azo-dye reductase</fullName>
    </alternativeName>
    <alternativeName>
        <fullName evidence="6">FMN-dependent NADH-azo compound oxidoreductase</fullName>
    </alternativeName>
    <alternativeName>
        <fullName evidence="6">FMN-dependent NADH-azoreductase</fullName>
        <ecNumber evidence="6">1.7.1.17</ecNumber>
    </alternativeName>
</protein>
<evidence type="ECO:0000256" key="4">
    <source>
        <dbReference type="ARBA" id="ARBA00023027"/>
    </source>
</evidence>
<feature type="domain" description="Flavodoxin-like fold" evidence="7">
    <location>
        <begin position="1"/>
        <end position="200"/>
    </location>
</feature>
<evidence type="ECO:0000313" key="8">
    <source>
        <dbReference type="EMBL" id="QGZ93724.1"/>
    </source>
</evidence>
<feature type="binding site" evidence="6">
    <location>
        <position position="9"/>
    </location>
    <ligand>
        <name>FMN</name>
        <dbReference type="ChEBI" id="CHEBI:58210"/>
    </ligand>
</feature>
<dbReference type="RefSeq" id="WP_158764717.1">
    <property type="nucleotide sequence ID" value="NZ_CP047045.1"/>
</dbReference>
<dbReference type="KEGG" id="tsv:DSM104635_00536"/>
<gene>
    <name evidence="6 8" type="primary">azoR</name>
    <name evidence="8" type="ORF">DSM104635_00536</name>
</gene>
<dbReference type="HAMAP" id="MF_01216">
    <property type="entry name" value="Azoreductase_type1"/>
    <property type="match status" value="1"/>
</dbReference>
<dbReference type="EC" id="1.7.1.17" evidence="6"/>
<evidence type="ECO:0000256" key="6">
    <source>
        <dbReference type="HAMAP-Rule" id="MF_01216"/>
    </source>
</evidence>
<keyword evidence="4 6" id="KW-0520">NAD</keyword>
<dbReference type="GO" id="GO:0016655">
    <property type="term" value="F:oxidoreductase activity, acting on NAD(P)H, quinone or similar compound as acceptor"/>
    <property type="evidence" value="ECO:0007669"/>
    <property type="project" value="InterPro"/>
</dbReference>
<dbReference type="InterPro" id="IPR029039">
    <property type="entry name" value="Flavoprotein-like_sf"/>
</dbReference>
<name>A0A6I6ML86_9CAUL</name>
<evidence type="ECO:0000256" key="3">
    <source>
        <dbReference type="ARBA" id="ARBA00023002"/>
    </source>
</evidence>
<dbReference type="Gene3D" id="3.40.50.360">
    <property type="match status" value="1"/>
</dbReference>
<comment type="caution">
    <text evidence="6">Lacks conserved residue(s) required for the propagation of feature annotation.</text>
</comment>
<keyword evidence="2 6" id="KW-0288">FMN</keyword>
<comment type="similarity">
    <text evidence="6">Belongs to the azoreductase type 1 family.</text>
</comment>
<evidence type="ECO:0000256" key="1">
    <source>
        <dbReference type="ARBA" id="ARBA00022630"/>
    </source>
</evidence>
<dbReference type="GO" id="GO:0009055">
    <property type="term" value="F:electron transfer activity"/>
    <property type="evidence" value="ECO:0007669"/>
    <property type="project" value="UniProtKB-UniRule"/>
</dbReference>
<evidence type="ECO:0000256" key="5">
    <source>
        <dbReference type="ARBA" id="ARBA00048542"/>
    </source>
</evidence>
<comment type="catalytic activity">
    <reaction evidence="5">
        <text>N,N-dimethyl-1,4-phenylenediamine + anthranilate + 2 NAD(+) = 2-(4-dimethylaminophenyl)diazenylbenzoate + 2 NADH + 2 H(+)</text>
        <dbReference type="Rhea" id="RHEA:55872"/>
        <dbReference type="ChEBI" id="CHEBI:15378"/>
        <dbReference type="ChEBI" id="CHEBI:15783"/>
        <dbReference type="ChEBI" id="CHEBI:16567"/>
        <dbReference type="ChEBI" id="CHEBI:57540"/>
        <dbReference type="ChEBI" id="CHEBI:57945"/>
        <dbReference type="ChEBI" id="CHEBI:71579"/>
        <dbReference type="EC" id="1.7.1.17"/>
    </reaction>
    <physiologicalReaction direction="right-to-left" evidence="5">
        <dbReference type="Rhea" id="RHEA:55874"/>
    </physiologicalReaction>
</comment>
<dbReference type="PANTHER" id="PTHR43741">
    <property type="entry name" value="FMN-DEPENDENT NADH-AZOREDUCTASE 1"/>
    <property type="match status" value="1"/>
</dbReference>
<dbReference type="InterPro" id="IPR050104">
    <property type="entry name" value="FMN-dep_NADH:Q_OxRdtase_AzoR1"/>
</dbReference>
<dbReference type="AlphaFoldDB" id="A0A6I6ML86"/>
<dbReference type="EMBL" id="CP047045">
    <property type="protein sequence ID" value="QGZ93724.1"/>
    <property type="molecule type" value="Genomic_DNA"/>
</dbReference>
<sequence>MKLLHLDSSITGDQSVSRILSAEIVAAQIALHPGIEVTYHDLAIEAPLHLSPAHMAAFQGAPVESEALANNLALGTQFMEELFMADVLVIGAPMYNHTVPTQLKAWIDRIAVAGRTFRYTEKGPVGLLPPGKKVFIAASTGGIYSGDSPAKAFEHSETYLRGVLALIGLTDVTTIRAEGIGMGPEARVRAIESARRTIAELNPLQRAA</sequence>